<evidence type="ECO:0000256" key="6">
    <source>
        <dbReference type="SAM" id="MobiDB-lite"/>
    </source>
</evidence>
<dbReference type="InterPro" id="IPR052337">
    <property type="entry name" value="SAT4-like"/>
</dbReference>
<evidence type="ECO:0000256" key="1">
    <source>
        <dbReference type="ARBA" id="ARBA00004141"/>
    </source>
</evidence>
<gene>
    <name evidence="9" type="ORF">NKR19_g8917</name>
</gene>
<dbReference type="AlphaFoldDB" id="A0AA38RCJ3"/>
<evidence type="ECO:0000256" key="4">
    <source>
        <dbReference type="ARBA" id="ARBA00023136"/>
    </source>
</evidence>
<feature type="domain" description="Rhodopsin" evidence="8">
    <location>
        <begin position="1"/>
        <end position="223"/>
    </location>
</feature>
<feature type="compositionally biased region" description="Polar residues" evidence="6">
    <location>
        <begin position="233"/>
        <end position="251"/>
    </location>
</feature>
<keyword evidence="10" id="KW-1185">Reference proteome</keyword>
<evidence type="ECO:0000256" key="3">
    <source>
        <dbReference type="ARBA" id="ARBA00022989"/>
    </source>
</evidence>
<dbReference type="PANTHER" id="PTHR33048">
    <property type="entry name" value="PTH11-LIKE INTEGRAL MEMBRANE PROTEIN (AFU_ORTHOLOGUE AFUA_5G11245)"/>
    <property type="match status" value="1"/>
</dbReference>
<keyword evidence="2 7" id="KW-0812">Transmembrane</keyword>
<comment type="similarity">
    <text evidence="5">Belongs to the SAT4 family.</text>
</comment>
<protein>
    <submittedName>
        <fullName evidence="9">Integral membrane protein</fullName>
    </submittedName>
</protein>
<dbReference type="GO" id="GO:0016020">
    <property type="term" value="C:membrane"/>
    <property type="evidence" value="ECO:0007669"/>
    <property type="project" value="UniProtKB-SubCell"/>
</dbReference>
<feature type="transmembrane region" description="Helical" evidence="7">
    <location>
        <begin position="200"/>
        <end position="222"/>
    </location>
</feature>
<sequence length="332" mass="36425">MWWDDYLLIAGWAFLLASSGTITELMRLGFGLTLDFKPESHTISTVSDDLNKFALALTKTSFAVTLLRVAQGWQRWLIWFLIGSMNLLLAVNAITTWMAACDRVGIDHYDAALPGCWGVMDSVIVAMVANAYSAIVDFILALLPWKIIMSLQMKTHEKIGVAVAMSLGLLAGIVGIMKIVQITTITGGDDIPYRLSLLFIWGQAEPNATIIAASIPVLRVLFRDISRTMYGGTHSSGNRTGNGYLRSDTNSKFNHTGTNVTAGEAKLDDGSDKSILSPSKMKSGVIVRTNSVAIQYDARRQSDEEASVFEMTDRLPIQRPYEVPRKNPGMAL</sequence>
<dbReference type="Proteomes" id="UP001174691">
    <property type="component" value="Unassembled WGS sequence"/>
</dbReference>
<evidence type="ECO:0000313" key="10">
    <source>
        <dbReference type="Proteomes" id="UP001174691"/>
    </source>
</evidence>
<accession>A0AA38RCJ3</accession>
<proteinExistence type="inferred from homology"/>
<evidence type="ECO:0000313" key="9">
    <source>
        <dbReference type="EMBL" id="KAJ9133802.1"/>
    </source>
</evidence>
<organism evidence="9 10">
    <name type="scientific">Coniochaeta hoffmannii</name>
    <dbReference type="NCBI Taxonomy" id="91930"/>
    <lineage>
        <taxon>Eukaryota</taxon>
        <taxon>Fungi</taxon>
        <taxon>Dikarya</taxon>
        <taxon>Ascomycota</taxon>
        <taxon>Pezizomycotina</taxon>
        <taxon>Sordariomycetes</taxon>
        <taxon>Sordariomycetidae</taxon>
        <taxon>Coniochaetales</taxon>
        <taxon>Coniochaetaceae</taxon>
        <taxon>Coniochaeta</taxon>
    </lineage>
</organism>
<name>A0AA38RCJ3_9PEZI</name>
<feature type="transmembrane region" description="Helical" evidence="7">
    <location>
        <begin position="6"/>
        <end position="26"/>
    </location>
</feature>
<evidence type="ECO:0000256" key="5">
    <source>
        <dbReference type="ARBA" id="ARBA00038359"/>
    </source>
</evidence>
<feature type="transmembrane region" description="Helical" evidence="7">
    <location>
        <begin position="76"/>
        <end position="100"/>
    </location>
</feature>
<evidence type="ECO:0000256" key="2">
    <source>
        <dbReference type="ARBA" id="ARBA00022692"/>
    </source>
</evidence>
<feature type="transmembrane region" description="Helical" evidence="7">
    <location>
        <begin position="159"/>
        <end position="180"/>
    </location>
</feature>
<keyword evidence="3 7" id="KW-1133">Transmembrane helix</keyword>
<evidence type="ECO:0000256" key="7">
    <source>
        <dbReference type="SAM" id="Phobius"/>
    </source>
</evidence>
<keyword evidence="4 7" id="KW-0472">Membrane</keyword>
<dbReference type="Pfam" id="PF20684">
    <property type="entry name" value="Fung_rhodopsin"/>
    <property type="match status" value="1"/>
</dbReference>
<comment type="caution">
    <text evidence="9">The sequence shown here is derived from an EMBL/GenBank/DDBJ whole genome shotgun (WGS) entry which is preliminary data.</text>
</comment>
<reference evidence="9" key="1">
    <citation type="submission" date="2022-07" db="EMBL/GenBank/DDBJ databases">
        <title>Fungi with potential for degradation of polypropylene.</title>
        <authorList>
            <person name="Gostincar C."/>
        </authorList>
    </citation>
    <scope>NUCLEOTIDE SEQUENCE</scope>
    <source>
        <strain evidence="9">EXF-13287</strain>
    </source>
</reference>
<dbReference type="EMBL" id="JANBVN010000194">
    <property type="protein sequence ID" value="KAJ9133802.1"/>
    <property type="molecule type" value="Genomic_DNA"/>
</dbReference>
<dbReference type="PANTHER" id="PTHR33048:SF42">
    <property type="entry name" value="INTEGRAL MEMBRANE PROTEIN"/>
    <property type="match status" value="1"/>
</dbReference>
<comment type="subcellular location">
    <subcellularLocation>
        <location evidence="1">Membrane</location>
        <topology evidence="1">Multi-pass membrane protein</topology>
    </subcellularLocation>
</comment>
<evidence type="ECO:0000259" key="8">
    <source>
        <dbReference type="Pfam" id="PF20684"/>
    </source>
</evidence>
<feature type="region of interest" description="Disordered" evidence="6">
    <location>
        <begin position="232"/>
        <end position="251"/>
    </location>
</feature>
<feature type="transmembrane region" description="Helical" evidence="7">
    <location>
        <begin position="123"/>
        <end position="147"/>
    </location>
</feature>
<dbReference type="InterPro" id="IPR049326">
    <property type="entry name" value="Rhodopsin_dom_fungi"/>
</dbReference>